<dbReference type="EMBL" id="CH482139">
    <property type="protein sequence ID" value="EDW49158.1"/>
    <property type="molecule type" value="Genomic_DNA"/>
</dbReference>
<dbReference type="AlphaFoldDB" id="B4INE8"/>
<dbReference type="HOGENOM" id="CLU_2485735_0_0_1"/>
<name>B4INE8_DROSE</name>
<reference evidence="1 2" key="1">
    <citation type="journal article" date="2007" name="Nature">
        <title>Evolution of genes and genomes on the Drosophila phylogeny.</title>
        <authorList>
            <consortium name="Drosophila 12 Genomes Consortium"/>
            <person name="Clark A.G."/>
            <person name="Eisen M.B."/>
            <person name="Smith D.R."/>
            <person name="Bergman C.M."/>
            <person name="Oliver B."/>
            <person name="Markow T.A."/>
            <person name="Kaufman T.C."/>
            <person name="Kellis M."/>
            <person name="Gelbart W."/>
            <person name="Iyer V.N."/>
            <person name="Pollard D.A."/>
            <person name="Sackton T.B."/>
            <person name="Larracuente A.M."/>
            <person name="Singh N.D."/>
            <person name="Abad J.P."/>
            <person name="Abt D.N."/>
            <person name="Adryan B."/>
            <person name="Aguade M."/>
            <person name="Akashi H."/>
            <person name="Anderson W.W."/>
            <person name="Aquadro C.F."/>
            <person name="Ardell D.H."/>
            <person name="Arguello R."/>
            <person name="Artieri C.G."/>
            <person name="Barbash D.A."/>
            <person name="Barker D."/>
            <person name="Barsanti P."/>
            <person name="Batterham P."/>
            <person name="Batzoglou S."/>
            <person name="Begun D."/>
            <person name="Bhutkar A."/>
            <person name="Blanco E."/>
            <person name="Bosak S.A."/>
            <person name="Bradley R.K."/>
            <person name="Brand A.D."/>
            <person name="Brent M.R."/>
            <person name="Brooks A.N."/>
            <person name="Brown R.H."/>
            <person name="Butlin R.K."/>
            <person name="Caggese C."/>
            <person name="Calvi B.R."/>
            <person name="Bernardo de Carvalho A."/>
            <person name="Caspi A."/>
            <person name="Castrezana S."/>
            <person name="Celniker S.E."/>
            <person name="Chang J.L."/>
            <person name="Chapple C."/>
            <person name="Chatterji S."/>
            <person name="Chinwalla A."/>
            <person name="Civetta A."/>
            <person name="Clifton S.W."/>
            <person name="Comeron J.M."/>
            <person name="Costello J.C."/>
            <person name="Coyne J.A."/>
            <person name="Daub J."/>
            <person name="David R.G."/>
            <person name="Delcher A.L."/>
            <person name="Delehaunty K."/>
            <person name="Do C.B."/>
            <person name="Ebling H."/>
            <person name="Edwards K."/>
            <person name="Eickbush T."/>
            <person name="Evans J.D."/>
            <person name="Filipski A."/>
            <person name="Findeiss S."/>
            <person name="Freyhult E."/>
            <person name="Fulton L."/>
            <person name="Fulton R."/>
            <person name="Garcia A.C."/>
            <person name="Gardiner A."/>
            <person name="Garfield D.A."/>
            <person name="Garvin B.E."/>
            <person name="Gibson G."/>
            <person name="Gilbert D."/>
            <person name="Gnerre S."/>
            <person name="Godfrey J."/>
            <person name="Good R."/>
            <person name="Gotea V."/>
            <person name="Gravely B."/>
            <person name="Greenberg A.J."/>
            <person name="Griffiths-Jones S."/>
            <person name="Gross S."/>
            <person name="Guigo R."/>
            <person name="Gustafson E.A."/>
            <person name="Haerty W."/>
            <person name="Hahn M.W."/>
            <person name="Halligan D.L."/>
            <person name="Halpern A.L."/>
            <person name="Halter G.M."/>
            <person name="Han M.V."/>
            <person name="Heger A."/>
            <person name="Hillier L."/>
            <person name="Hinrichs A.S."/>
            <person name="Holmes I."/>
            <person name="Hoskins R.A."/>
            <person name="Hubisz M.J."/>
            <person name="Hultmark D."/>
            <person name="Huntley M.A."/>
            <person name="Jaffe D.B."/>
            <person name="Jagadeeshan S."/>
            <person name="Jeck W.R."/>
            <person name="Johnson J."/>
            <person name="Jones C.D."/>
            <person name="Jordan W.C."/>
            <person name="Karpen G.H."/>
            <person name="Kataoka E."/>
            <person name="Keightley P.D."/>
            <person name="Kheradpour P."/>
            <person name="Kirkness E.F."/>
            <person name="Koerich L.B."/>
            <person name="Kristiansen K."/>
            <person name="Kudrna D."/>
            <person name="Kulathinal R.J."/>
            <person name="Kumar S."/>
            <person name="Kwok R."/>
            <person name="Lander E."/>
            <person name="Langley C.H."/>
            <person name="Lapoint R."/>
            <person name="Lazzaro B.P."/>
            <person name="Lee S.J."/>
            <person name="Levesque L."/>
            <person name="Li R."/>
            <person name="Lin C.F."/>
            <person name="Lin M.F."/>
            <person name="Lindblad-Toh K."/>
            <person name="Llopart A."/>
            <person name="Long M."/>
            <person name="Low L."/>
            <person name="Lozovsky E."/>
            <person name="Lu J."/>
            <person name="Luo M."/>
            <person name="Machado C.A."/>
            <person name="Makalowski W."/>
            <person name="Marzo M."/>
            <person name="Matsuda M."/>
            <person name="Matzkin L."/>
            <person name="McAllister B."/>
            <person name="McBride C.S."/>
            <person name="McKernan B."/>
            <person name="McKernan K."/>
            <person name="Mendez-Lago M."/>
            <person name="Minx P."/>
            <person name="Mollenhauer M.U."/>
            <person name="Montooth K."/>
            <person name="Mount S.M."/>
            <person name="Mu X."/>
            <person name="Myers E."/>
            <person name="Negre B."/>
            <person name="Newfeld S."/>
            <person name="Nielsen R."/>
            <person name="Noor M.A."/>
            <person name="O'Grady P."/>
            <person name="Pachter L."/>
            <person name="Papaceit M."/>
            <person name="Parisi M.J."/>
            <person name="Parisi M."/>
            <person name="Parts L."/>
            <person name="Pedersen J.S."/>
            <person name="Pesole G."/>
            <person name="Phillippy A.M."/>
            <person name="Ponting C.P."/>
            <person name="Pop M."/>
            <person name="Porcelli D."/>
            <person name="Powell J.R."/>
            <person name="Prohaska S."/>
            <person name="Pruitt K."/>
            <person name="Puig M."/>
            <person name="Quesneville H."/>
            <person name="Ram K.R."/>
            <person name="Rand D."/>
            <person name="Rasmussen M.D."/>
            <person name="Reed L.K."/>
            <person name="Reenan R."/>
            <person name="Reily A."/>
            <person name="Remington K.A."/>
            <person name="Rieger T.T."/>
            <person name="Ritchie M.G."/>
            <person name="Robin C."/>
            <person name="Rogers Y.H."/>
            <person name="Rohde C."/>
            <person name="Rozas J."/>
            <person name="Rubenfield M.J."/>
            <person name="Ruiz A."/>
            <person name="Russo S."/>
            <person name="Salzberg S.L."/>
            <person name="Sanchez-Gracia A."/>
            <person name="Saranga D.J."/>
            <person name="Sato H."/>
            <person name="Schaeffer S.W."/>
            <person name="Schatz M.C."/>
            <person name="Schlenke T."/>
            <person name="Schwartz R."/>
            <person name="Segarra C."/>
            <person name="Singh R.S."/>
            <person name="Sirot L."/>
            <person name="Sirota M."/>
            <person name="Sisneros N.B."/>
            <person name="Smith C.D."/>
            <person name="Smith T.F."/>
            <person name="Spieth J."/>
            <person name="Stage D.E."/>
            <person name="Stark A."/>
            <person name="Stephan W."/>
            <person name="Strausberg R.L."/>
            <person name="Strempel S."/>
            <person name="Sturgill D."/>
            <person name="Sutton G."/>
            <person name="Sutton G.G."/>
            <person name="Tao W."/>
            <person name="Teichmann S."/>
            <person name="Tobari Y.N."/>
            <person name="Tomimura Y."/>
            <person name="Tsolas J.M."/>
            <person name="Valente V.L."/>
            <person name="Venter E."/>
            <person name="Venter J.C."/>
            <person name="Vicario S."/>
            <person name="Vieira F.G."/>
            <person name="Vilella A.J."/>
            <person name="Villasante A."/>
            <person name="Walenz B."/>
            <person name="Wang J."/>
            <person name="Wasserman M."/>
            <person name="Watts T."/>
            <person name="Wilson D."/>
            <person name="Wilson R.K."/>
            <person name="Wing R.A."/>
            <person name="Wolfner M.F."/>
            <person name="Wong A."/>
            <person name="Wong G.K."/>
            <person name="Wu C.I."/>
            <person name="Wu G."/>
            <person name="Yamamoto D."/>
            <person name="Yang H.P."/>
            <person name="Yang S.P."/>
            <person name="Yorke J.A."/>
            <person name="Yoshida K."/>
            <person name="Zdobnov E."/>
            <person name="Zhang P."/>
            <person name="Zhang Y."/>
            <person name="Zimin A.V."/>
            <person name="Baldwin J."/>
            <person name="Abdouelleil A."/>
            <person name="Abdulkadir J."/>
            <person name="Abebe A."/>
            <person name="Abera B."/>
            <person name="Abreu J."/>
            <person name="Acer S.C."/>
            <person name="Aftuck L."/>
            <person name="Alexander A."/>
            <person name="An P."/>
            <person name="Anderson E."/>
            <person name="Anderson S."/>
            <person name="Arachi H."/>
            <person name="Azer M."/>
            <person name="Bachantsang P."/>
            <person name="Barry A."/>
            <person name="Bayul T."/>
            <person name="Berlin A."/>
            <person name="Bessette D."/>
            <person name="Bloom T."/>
            <person name="Blye J."/>
            <person name="Boguslavskiy L."/>
            <person name="Bonnet C."/>
            <person name="Boukhgalter B."/>
            <person name="Bourzgui I."/>
            <person name="Brown A."/>
            <person name="Cahill P."/>
            <person name="Channer S."/>
            <person name="Cheshatsang Y."/>
            <person name="Chuda L."/>
            <person name="Citroen M."/>
            <person name="Collymore A."/>
            <person name="Cooke P."/>
            <person name="Costello M."/>
            <person name="D'Aco K."/>
            <person name="Daza R."/>
            <person name="De Haan G."/>
            <person name="DeGray S."/>
            <person name="DeMaso C."/>
            <person name="Dhargay N."/>
            <person name="Dooley K."/>
            <person name="Dooley E."/>
            <person name="Doricent M."/>
            <person name="Dorje P."/>
            <person name="Dorjee K."/>
            <person name="Dupes A."/>
            <person name="Elong R."/>
            <person name="Falk J."/>
            <person name="Farina A."/>
            <person name="Faro S."/>
            <person name="Ferguson D."/>
            <person name="Fisher S."/>
            <person name="Foley C.D."/>
            <person name="Franke A."/>
            <person name="Friedrich D."/>
            <person name="Gadbois L."/>
            <person name="Gearin G."/>
            <person name="Gearin C.R."/>
            <person name="Giannoukos G."/>
            <person name="Goode T."/>
            <person name="Graham J."/>
            <person name="Grandbois E."/>
            <person name="Grewal S."/>
            <person name="Gyaltsen K."/>
            <person name="Hafez N."/>
            <person name="Hagos B."/>
            <person name="Hall J."/>
            <person name="Henson C."/>
            <person name="Hollinger A."/>
            <person name="Honan T."/>
            <person name="Huard M.D."/>
            <person name="Hughes L."/>
            <person name="Hurhula B."/>
            <person name="Husby M.E."/>
            <person name="Kamat A."/>
            <person name="Kanga B."/>
            <person name="Kashin S."/>
            <person name="Khazanovich D."/>
            <person name="Kisner P."/>
            <person name="Lance K."/>
            <person name="Lara M."/>
            <person name="Lee W."/>
            <person name="Lennon N."/>
            <person name="Letendre F."/>
            <person name="LeVine R."/>
            <person name="Lipovsky A."/>
            <person name="Liu X."/>
            <person name="Liu J."/>
            <person name="Liu S."/>
            <person name="Lokyitsang T."/>
            <person name="Lokyitsang Y."/>
            <person name="Lubonja R."/>
            <person name="Lui A."/>
            <person name="MacDonald P."/>
            <person name="Magnisalis V."/>
            <person name="Maru K."/>
            <person name="Matthews C."/>
            <person name="McCusker W."/>
            <person name="McDonough S."/>
            <person name="Mehta T."/>
            <person name="Meldrim J."/>
            <person name="Meneus L."/>
            <person name="Mihai O."/>
            <person name="Mihalev A."/>
            <person name="Mihova T."/>
            <person name="Mittelman R."/>
            <person name="Mlenga V."/>
            <person name="Montmayeur A."/>
            <person name="Mulrain L."/>
            <person name="Navidi A."/>
            <person name="Naylor J."/>
            <person name="Negash T."/>
            <person name="Nguyen T."/>
            <person name="Nguyen N."/>
            <person name="Nicol R."/>
            <person name="Norbu C."/>
            <person name="Norbu N."/>
            <person name="Novod N."/>
            <person name="O'Neill B."/>
            <person name="Osman S."/>
            <person name="Markiewicz E."/>
            <person name="Oyono O.L."/>
            <person name="Patti C."/>
            <person name="Phunkhang P."/>
            <person name="Pierre F."/>
            <person name="Priest M."/>
            <person name="Raghuraman S."/>
            <person name="Rege F."/>
            <person name="Reyes R."/>
            <person name="Rise C."/>
            <person name="Rogov P."/>
            <person name="Ross K."/>
            <person name="Ryan E."/>
            <person name="Settipalli S."/>
            <person name="Shea T."/>
            <person name="Sherpa N."/>
            <person name="Shi L."/>
            <person name="Shih D."/>
            <person name="Sparrow T."/>
            <person name="Spaulding J."/>
            <person name="Stalker J."/>
            <person name="Stange-Thomann N."/>
            <person name="Stavropoulos S."/>
            <person name="Stone C."/>
            <person name="Strader C."/>
            <person name="Tesfaye S."/>
            <person name="Thomson T."/>
            <person name="Thoulutsang Y."/>
            <person name="Thoulutsang D."/>
            <person name="Topham K."/>
            <person name="Topping I."/>
            <person name="Tsamla T."/>
            <person name="Vassiliev H."/>
            <person name="Vo A."/>
            <person name="Wangchuk T."/>
            <person name="Wangdi T."/>
            <person name="Weiand M."/>
            <person name="Wilkinson J."/>
            <person name="Wilson A."/>
            <person name="Yadav S."/>
            <person name="Young G."/>
            <person name="Yu Q."/>
            <person name="Zembek L."/>
            <person name="Zhong D."/>
            <person name="Zimmer A."/>
            <person name="Zwirko Z."/>
            <person name="Jaffe D.B."/>
            <person name="Alvarez P."/>
            <person name="Brockman W."/>
            <person name="Butler J."/>
            <person name="Chin C."/>
            <person name="Gnerre S."/>
            <person name="Grabherr M."/>
            <person name="Kleber M."/>
            <person name="Mauceli E."/>
            <person name="MacCallum I."/>
        </authorList>
    </citation>
    <scope>NUCLEOTIDE SEQUENCE [LARGE SCALE GENOMIC DNA]</scope>
    <source>
        <strain evidence="2">Rob3c / Tucson 14021-0248.25</strain>
    </source>
</reference>
<gene>
    <name evidence="1" type="primary">Dsec\GM19295</name>
    <name evidence="1" type="ORF">Dsec_GM19295</name>
</gene>
<accession>B4INE8</accession>
<protein>
    <submittedName>
        <fullName evidence="1">GM19295</fullName>
    </submittedName>
</protein>
<keyword evidence="2" id="KW-1185">Reference proteome</keyword>
<proteinExistence type="predicted"/>
<organism evidence="2">
    <name type="scientific">Drosophila sechellia</name>
    <name type="common">Fruit fly</name>
    <dbReference type="NCBI Taxonomy" id="7238"/>
    <lineage>
        <taxon>Eukaryota</taxon>
        <taxon>Metazoa</taxon>
        <taxon>Ecdysozoa</taxon>
        <taxon>Arthropoda</taxon>
        <taxon>Hexapoda</taxon>
        <taxon>Insecta</taxon>
        <taxon>Pterygota</taxon>
        <taxon>Neoptera</taxon>
        <taxon>Endopterygota</taxon>
        <taxon>Diptera</taxon>
        <taxon>Brachycera</taxon>
        <taxon>Muscomorpha</taxon>
        <taxon>Ephydroidea</taxon>
        <taxon>Drosophilidae</taxon>
        <taxon>Drosophila</taxon>
        <taxon>Sophophora</taxon>
    </lineage>
</organism>
<sequence length="87" mass="9795">MSYCHIEHSYGSQIGLIRCSITGSTNAMPHLTEDYNALLSSHITHVARHIMGMLVNSKSSQVWQCWSAARVPKHRWRSLLSALTDKS</sequence>
<evidence type="ECO:0000313" key="2">
    <source>
        <dbReference type="Proteomes" id="UP000001292"/>
    </source>
</evidence>
<dbReference type="Proteomes" id="UP000001292">
    <property type="component" value="Unassembled WGS sequence"/>
</dbReference>
<evidence type="ECO:0000313" key="1">
    <source>
        <dbReference type="EMBL" id="EDW49158.1"/>
    </source>
</evidence>